<evidence type="ECO:0000313" key="2">
    <source>
        <dbReference type="Proteomes" id="UP000028922"/>
    </source>
</evidence>
<evidence type="ECO:0000313" key="1">
    <source>
        <dbReference type="EMBL" id="KFF40903.1"/>
    </source>
</evidence>
<dbReference type="Proteomes" id="UP000028922">
    <property type="component" value="Unassembled WGS sequence"/>
</dbReference>
<protein>
    <submittedName>
        <fullName evidence="1">Uncharacterized protein</fullName>
    </submittedName>
</protein>
<dbReference type="AlphaFoldDB" id="A0A086CFD9"/>
<dbReference type="EMBL" id="JPSP01000043">
    <property type="protein sequence ID" value="KFF40903.1"/>
    <property type="molecule type" value="Genomic_DNA"/>
</dbReference>
<accession>A0A086CFD9</accession>
<feature type="non-terminal residue" evidence="1">
    <location>
        <position position="1"/>
    </location>
</feature>
<proteinExistence type="predicted"/>
<sequence length="28" mass="3475">GRYIHGVSYKFMSKDWQDRAMMLHYQIL</sequence>
<reference evidence="1 2" key="1">
    <citation type="submission" date="2014-08" db="EMBL/GenBank/DDBJ databases">
        <title>Comparative genomics reveals surprising divergence of two closely related strains of uncultivated UCYN-A cyanobacteria.</title>
        <authorList>
            <person name="Bombar D."/>
            <person name="Heller P."/>
            <person name="Sanchez-Baracaldo P."/>
            <person name="Carter B.J."/>
            <person name="Zert J.P."/>
        </authorList>
    </citation>
    <scope>NUCLEOTIDE SEQUENCE [LARGE SCALE GENOMIC DNA]</scope>
</reference>
<gene>
    <name evidence="1" type="ORF">ucyna2_01286</name>
</gene>
<organism evidence="1 2">
    <name type="scientific">Candidatus Atelocyanobacterium thalassa isolate SIO64986</name>
    <dbReference type="NCBI Taxonomy" id="1527444"/>
    <lineage>
        <taxon>Bacteria</taxon>
        <taxon>Bacillati</taxon>
        <taxon>Cyanobacteriota</taxon>
        <taxon>Cyanophyceae</taxon>
        <taxon>Oscillatoriophycideae</taxon>
        <taxon>Chroococcales</taxon>
        <taxon>Aphanothecaceae</taxon>
        <taxon>Candidatus Atelocyanobacterium</taxon>
        <taxon>Candidatus Atelocyanobacterium thalassae</taxon>
    </lineage>
</organism>
<name>A0A086CFD9_9CHRO</name>
<comment type="caution">
    <text evidence="1">The sequence shown here is derived from an EMBL/GenBank/DDBJ whole genome shotgun (WGS) entry which is preliminary data.</text>
</comment>